<gene>
    <name evidence="1" type="ORF">RPERSI_LOCUS21689</name>
</gene>
<dbReference type="Proteomes" id="UP000789920">
    <property type="component" value="Unassembled WGS sequence"/>
</dbReference>
<comment type="caution">
    <text evidence="1">The sequence shown here is derived from an EMBL/GenBank/DDBJ whole genome shotgun (WGS) entry which is preliminary data.</text>
</comment>
<reference evidence="1" key="1">
    <citation type="submission" date="2021-06" db="EMBL/GenBank/DDBJ databases">
        <authorList>
            <person name="Kallberg Y."/>
            <person name="Tangrot J."/>
            <person name="Rosling A."/>
        </authorList>
    </citation>
    <scope>NUCLEOTIDE SEQUENCE</scope>
    <source>
        <strain evidence="1">MA461A</strain>
    </source>
</reference>
<protein>
    <submittedName>
        <fullName evidence="1">34779_t:CDS:1</fullName>
    </submittedName>
</protein>
<name>A0ACA9RQT9_9GLOM</name>
<evidence type="ECO:0000313" key="2">
    <source>
        <dbReference type="Proteomes" id="UP000789920"/>
    </source>
</evidence>
<proteinExistence type="predicted"/>
<organism evidence="1 2">
    <name type="scientific">Racocetra persica</name>
    <dbReference type="NCBI Taxonomy" id="160502"/>
    <lineage>
        <taxon>Eukaryota</taxon>
        <taxon>Fungi</taxon>
        <taxon>Fungi incertae sedis</taxon>
        <taxon>Mucoromycota</taxon>
        <taxon>Glomeromycotina</taxon>
        <taxon>Glomeromycetes</taxon>
        <taxon>Diversisporales</taxon>
        <taxon>Gigasporaceae</taxon>
        <taxon>Racocetra</taxon>
    </lineage>
</organism>
<evidence type="ECO:0000313" key="1">
    <source>
        <dbReference type="EMBL" id="CAG8804261.1"/>
    </source>
</evidence>
<sequence>MASTSNMQVLTQEATYLIISNSSTTNLRNHVFKIHNIKISETVSSEDFTIAIPQSSEDIFREAL</sequence>
<feature type="non-terminal residue" evidence="1">
    <location>
        <position position="64"/>
    </location>
</feature>
<keyword evidence="2" id="KW-1185">Reference proteome</keyword>
<accession>A0ACA9RQT9</accession>
<dbReference type="EMBL" id="CAJVQC010064091">
    <property type="protein sequence ID" value="CAG8804261.1"/>
    <property type="molecule type" value="Genomic_DNA"/>
</dbReference>